<keyword evidence="1" id="KW-1133">Transmembrane helix</keyword>
<evidence type="ECO:0000313" key="3">
    <source>
        <dbReference type="EMBL" id="ADU65523.1"/>
    </source>
</evidence>
<name>E6W265_DESIS</name>
<reference evidence="3 4" key="1">
    <citation type="submission" date="2010-12" db="EMBL/GenBank/DDBJ databases">
        <title>Complete sequence of Desulfurispirillum indicum S5.</title>
        <authorList>
            <consortium name="US DOE Joint Genome Institute"/>
            <person name="Lucas S."/>
            <person name="Copeland A."/>
            <person name="Lapidus A."/>
            <person name="Cheng J.-F."/>
            <person name="Goodwin L."/>
            <person name="Pitluck S."/>
            <person name="Chertkov O."/>
            <person name="Held B."/>
            <person name="Detter J.C."/>
            <person name="Han C."/>
            <person name="Tapia R."/>
            <person name="Land M."/>
            <person name="Hauser L."/>
            <person name="Kyrpides N."/>
            <person name="Ivanova N."/>
            <person name="Mikhailova N."/>
            <person name="Haggblom M."/>
            <person name="Rauschenbach I."/>
            <person name="Bini E."/>
            <person name="Woyke T."/>
        </authorList>
    </citation>
    <scope>NUCLEOTIDE SEQUENCE [LARGE SCALE GENOMIC DNA]</scope>
    <source>
        <strain evidence="4">ATCC BAA-1389 / DSM 22839 / S5</strain>
    </source>
</reference>
<keyword evidence="1" id="KW-0472">Membrane</keyword>
<feature type="transmembrane region" description="Helical" evidence="1">
    <location>
        <begin position="134"/>
        <end position="156"/>
    </location>
</feature>
<feature type="transmembrane region" description="Helical" evidence="1">
    <location>
        <begin position="103"/>
        <end position="122"/>
    </location>
</feature>
<dbReference type="SMART" id="SM01117">
    <property type="entry name" value="Cyt-b5"/>
    <property type="match status" value="1"/>
</dbReference>
<accession>E6W265</accession>
<dbReference type="SUPFAM" id="SSF55856">
    <property type="entry name" value="Cytochrome b5-like heme/steroid binding domain"/>
    <property type="match status" value="1"/>
</dbReference>
<dbReference type="Pfam" id="PF00173">
    <property type="entry name" value="Cyt-b5"/>
    <property type="match status" value="1"/>
</dbReference>
<evidence type="ECO:0000313" key="4">
    <source>
        <dbReference type="Proteomes" id="UP000002572"/>
    </source>
</evidence>
<protein>
    <submittedName>
        <fullName evidence="3">Cytochrome b5</fullName>
    </submittedName>
</protein>
<proteinExistence type="predicted"/>
<dbReference type="RefSeq" id="WP_013505411.1">
    <property type="nucleotide sequence ID" value="NC_014836.1"/>
</dbReference>
<feature type="transmembrane region" description="Helical" evidence="1">
    <location>
        <begin position="168"/>
        <end position="190"/>
    </location>
</feature>
<dbReference type="InterPro" id="IPR036400">
    <property type="entry name" value="Cyt_B5-like_heme/steroid_sf"/>
</dbReference>
<dbReference type="eggNOG" id="COG4892">
    <property type="taxonomic scope" value="Bacteria"/>
</dbReference>
<dbReference type="Proteomes" id="UP000002572">
    <property type="component" value="Chromosome"/>
</dbReference>
<evidence type="ECO:0000256" key="1">
    <source>
        <dbReference type="SAM" id="Phobius"/>
    </source>
</evidence>
<dbReference type="InParanoid" id="E6W265"/>
<gene>
    <name evidence="3" type="ordered locus">Selin_0780</name>
</gene>
<dbReference type="Pfam" id="PF09990">
    <property type="entry name" value="DUF2231"/>
    <property type="match status" value="1"/>
</dbReference>
<dbReference type="KEGG" id="din:Selin_0780"/>
<feature type="domain" description="Cytochrome b5 heme-binding" evidence="2">
    <location>
        <begin position="1"/>
        <end position="73"/>
    </location>
</feature>
<sequence>MEQQKLQEYDGKDGKPAYVAYDGKIYDVSTSRMWKNGVHARVHKAGEDLTEAMKNAPHGAEVLKRFTEVDSLEGAPPASTVSGSADPLAQWQQWYRKYHPHPMLIHFPIGLLNFAILMQLLFLVTGQPTFETTAFHAMAVMVLSIIPTSAAGWFSWKINYNSAWNSIFAVKIICTAILFILATLVVFLRLSVPDIALNRDGLFWIYMLLFFGQIPFSAAIGYKGGKLTWT</sequence>
<feature type="transmembrane region" description="Helical" evidence="1">
    <location>
        <begin position="202"/>
        <end position="222"/>
    </location>
</feature>
<dbReference type="eggNOG" id="COG4244">
    <property type="taxonomic scope" value="Bacteria"/>
</dbReference>
<evidence type="ECO:0000259" key="2">
    <source>
        <dbReference type="SMART" id="SM01117"/>
    </source>
</evidence>
<dbReference type="OrthoDB" id="9785263at2"/>
<dbReference type="EMBL" id="CP002432">
    <property type="protein sequence ID" value="ADU65523.1"/>
    <property type="molecule type" value="Genomic_DNA"/>
</dbReference>
<dbReference type="AlphaFoldDB" id="E6W265"/>
<dbReference type="InterPro" id="IPR001199">
    <property type="entry name" value="Cyt_B5-like_heme/steroid-bd"/>
</dbReference>
<organism evidence="3 4">
    <name type="scientific">Desulfurispirillum indicum (strain ATCC BAA-1389 / DSM 22839 / S5)</name>
    <dbReference type="NCBI Taxonomy" id="653733"/>
    <lineage>
        <taxon>Bacteria</taxon>
        <taxon>Pseudomonadati</taxon>
        <taxon>Chrysiogenota</taxon>
        <taxon>Chrysiogenia</taxon>
        <taxon>Chrysiogenales</taxon>
        <taxon>Chrysiogenaceae</taxon>
        <taxon>Desulfurispirillum</taxon>
    </lineage>
</organism>
<dbReference type="STRING" id="653733.Selin_0780"/>
<dbReference type="InterPro" id="IPR019251">
    <property type="entry name" value="DUF2231_TM"/>
</dbReference>
<keyword evidence="4" id="KW-1185">Reference proteome</keyword>
<dbReference type="Gene3D" id="3.10.120.10">
    <property type="entry name" value="Cytochrome b5-like heme/steroid binding domain"/>
    <property type="match status" value="1"/>
</dbReference>
<dbReference type="HOGENOM" id="CLU_1203237_0_0_0"/>
<keyword evidence="1" id="KW-0812">Transmembrane</keyword>